<dbReference type="AlphaFoldDB" id="A0A6A4SE54"/>
<accession>A0A6A4SE54</accession>
<evidence type="ECO:0000313" key="3">
    <source>
        <dbReference type="Proteomes" id="UP000438429"/>
    </source>
</evidence>
<feature type="compositionally biased region" description="Basic and acidic residues" evidence="1">
    <location>
        <begin position="90"/>
        <end position="109"/>
    </location>
</feature>
<dbReference type="EMBL" id="VEVO01000014">
    <property type="protein sequence ID" value="KAF0031497.1"/>
    <property type="molecule type" value="Genomic_DNA"/>
</dbReference>
<comment type="caution">
    <text evidence="2">The sequence shown here is derived from an EMBL/GenBank/DDBJ whole genome shotgun (WGS) entry which is preliminary data.</text>
</comment>
<name>A0A6A4SE54_SCOMX</name>
<reference evidence="2 3" key="1">
    <citation type="submission" date="2019-06" db="EMBL/GenBank/DDBJ databases">
        <title>Draft genomes of female and male turbot (Scophthalmus maximus).</title>
        <authorList>
            <person name="Xu H."/>
            <person name="Xu X.-W."/>
            <person name="Shao C."/>
            <person name="Chen S."/>
        </authorList>
    </citation>
    <scope>NUCLEOTIDE SEQUENCE [LARGE SCALE GENOMIC DNA]</scope>
    <source>
        <strain evidence="2">Ysfricsl-2016a</strain>
        <tissue evidence="2">Blood</tissue>
    </source>
</reference>
<sequence>MRTKAGPGTTAHNRAGARPFAGFSESKPTFSIEPVRRNENENFNRLTSSSVYSGAPRCVLCGGDKRQRRAETGLHRAQEPRTRLRPPADPGERERGGLPAPDRSRYKEDLQWIPELSAASFRVVGR</sequence>
<organism evidence="2 3">
    <name type="scientific">Scophthalmus maximus</name>
    <name type="common">Turbot</name>
    <name type="synonym">Psetta maxima</name>
    <dbReference type="NCBI Taxonomy" id="52904"/>
    <lineage>
        <taxon>Eukaryota</taxon>
        <taxon>Metazoa</taxon>
        <taxon>Chordata</taxon>
        <taxon>Craniata</taxon>
        <taxon>Vertebrata</taxon>
        <taxon>Euteleostomi</taxon>
        <taxon>Actinopterygii</taxon>
        <taxon>Neopterygii</taxon>
        <taxon>Teleostei</taxon>
        <taxon>Neoteleostei</taxon>
        <taxon>Acanthomorphata</taxon>
        <taxon>Carangaria</taxon>
        <taxon>Pleuronectiformes</taxon>
        <taxon>Pleuronectoidei</taxon>
        <taxon>Scophthalmidae</taxon>
        <taxon>Scophthalmus</taxon>
    </lineage>
</organism>
<evidence type="ECO:0000256" key="1">
    <source>
        <dbReference type="SAM" id="MobiDB-lite"/>
    </source>
</evidence>
<dbReference type="Proteomes" id="UP000438429">
    <property type="component" value="Unassembled WGS sequence"/>
</dbReference>
<gene>
    <name evidence="2" type="ORF">F2P81_016052</name>
</gene>
<feature type="region of interest" description="Disordered" evidence="1">
    <location>
        <begin position="1"/>
        <end position="38"/>
    </location>
</feature>
<evidence type="ECO:0000313" key="2">
    <source>
        <dbReference type="EMBL" id="KAF0031497.1"/>
    </source>
</evidence>
<feature type="compositionally biased region" description="Basic and acidic residues" evidence="1">
    <location>
        <begin position="67"/>
        <end position="82"/>
    </location>
</feature>
<protein>
    <submittedName>
        <fullName evidence="2">Uncharacterized protein</fullName>
    </submittedName>
</protein>
<proteinExistence type="predicted"/>
<feature type="region of interest" description="Disordered" evidence="1">
    <location>
        <begin position="67"/>
        <end position="109"/>
    </location>
</feature>